<comment type="caution">
    <text evidence="1">The sequence shown here is derived from an EMBL/GenBank/DDBJ whole genome shotgun (WGS) entry which is preliminary data.</text>
</comment>
<dbReference type="RefSeq" id="WP_222191990.1">
    <property type="nucleotide sequence ID" value="NZ_BAABHW010000002.1"/>
</dbReference>
<name>A0ABP9L7H1_9RHOB</name>
<evidence type="ECO:0000313" key="2">
    <source>
        <dbReference type="Proteomes" id="UP001499910"/>
    </source>
</evidence>
<accession>A0ABP9L7H1</accession>
<keyword evidence="2" id="KW-1185">Reference proteome</keyword>
<dbReference type="Proteomes" id="UP001499910">
    <property type="component" value="Unassembled WGS sequence"/>
</dbReference>
<protein>
    <submittedName>
        <fullName evidence="1">Uncharacterized protein</fullName>
    </submittedName>
</protein>
<organism evidence="1 2">
    <name type="scientific">[Roseibacterium] beibuensis</name>
    <dbReference type="NCBI Taxonomy" id="1193142"/>
    <lineage>
        <taxon>Bacteria</taxon>
        <taxon>Pseudomonadati</taxon>
        <taxon>Pseudomonadota</taxon>
        <taxon>Alphaproteobacteria</taxon>
        <taxon>Rhodobacterales</taxon>
        <taxon>Roseobacteraceae</taxon>
        <taxon>Roseicyclus</taxon>
    </lineage>
</organism>
<reference evidence="2" key="1">
    <citation type="journal article" date="2019" name="Int. J. Syst. Evol. Microbiol.">
        <title>The Global Catalogue of Microorganisms (GCM) 10K type strain sequencing project: providing services to taxonomists for standard genome sequencing and annotation.</title>
        <authorList>
            <consortium name="The Broad Institute Genomics Platform"/>
            <consortium name="The Broad Institute Genome Sequencing Center for Infectious Disease"/>
            <person name="Wu L."/>
            <person name="Ma J."/>
        </authorList>
    </citation>
    <scope>NUCLEOTIDE SEQUENCE [LARGE SCALE GENOMIC DNA]</scope>
    <source>
        <strain evidence="2">JCM 18015</strain>
    </source>
</reference>
<proteinExistence type="predicted"/>
<sequence>MPKRLRLTRRPNIAMSEDAYRRLRSLSSEAGLDEGEFLSFLFENWSSCINEEKFVARLRLFNSELDDRKR</sequence>
<dbReference type="EMBL" id="BAABHW010000002">
    <property type="protein sequence ID" value="GAA5070484.1"/>
    <property type="molecule type" value="Genomic_DNA"/>
</dbReference>
<gene>
    <name evidence="1" type="ORF">GCM10023209_13270</name>
</gene>
<evidence type="ECO:0000313" key="1">
    <source>
        <dbReference type="EMBL" id="GAA5070484.1"/>
    </source>
</evidence>